<accession>A0ABT3DU46</accession>
<gene>
    <name evidence="1" type="ORF">NB700_001375</name>
</gene>
<evidence type="ECO:0000313" key="1">
    <source>
        <dbReference type="EMBL" id="MCW0398819.1"/>
    </source>
</evidence>
<keyword evidence="2" id="KW-1185">Reference proteome</keyword>
<protein>
    <submittedName>
        <fullName evidence="1">Uncharacterized protein</fullName>
    </submittedName>
</protein>
<name>A0ABT3DU46_9XANT</name>
<sequence>MMAGAATMHDALPLNGSWESRFPELLVCTRLTIALATPVAPAADAVAATLARAQSDARAQALVRAQLAFTPQEIGFFCIVGDAADAIAPGHDDATRYLTARACVRSGYAVALASVSDPALCRHLRILLDTDARRDDGGELEECDLLPWSDAPQLRSPDIGNPQLARAAPQHRILALQRLRRYVGRWRQAAPDCRSGSHPHPAAQWPCWIIAAKRVRSAQDARGDGYLRVRHRCVVRKRWHR</sequence>
<organism evidence="1 2">
    <name type="scientific">Xanthomonas sacchari</name>
    <dbReference type="NCBI Taxonomy" id="56458"/>
    <lineage>
        <taxon>Bacteria</taxon>
        <taxon>Pseudomonadati</taxon>
        <taxon>Pseudomonadota</taxon>
        <taxon>Gammaproteobacteria</taxon>
        <taxon>Lysobacterales</taxon>
        <taxon>Lysobacteraceae</taxon>
        <taxon>Xanthomonas</taxon>
    </lineage>
</organism>
<comment type="caution">
    <text evidence="1">The sequence shown here is derived from an EMBL/GenBank/DDBJ whole genome shotgun (WGS) entry which is preliminary data.</text>
</comment>
<evidence type="ECO:0000313" key="2">
    <source>
        <dbReference type="Proteomes" id="UP001320843"/>
    </source>
</evidence>
<reference evidence="1 2" key="1">
    <citation type="submission" date="2022-06" db="EMBL/GenBank/DDBJ databases">
        <title>Dynamics of rice microbiomes reveals core vertical transmitted seed endophytes.</title>
        <authorList>
            <person name="Liao K."/>
            <person name="Zhang X."/>
        </authorList>
    </citation>
    <scope>NUCLEOTIDE SEQUENCE [LARGE SCALE GENOMIC DNA]</scope>
    <source>
        <strain evidence="1 2">YT10-10-1</strain>
    </source>
</reference>
<dbReference type="Proteomes" id="UP001320843">
    <property type="component" value="Unassembled WGS sequence"/>
</dbReference>
<dbReference type="EMBL" id="JANFWR010000007">
    <property type="protein sequence ID" value="MCW0398819.1"/>
    <property type="molecule type" value="Genomic_DNA"/>
</dbReference>
<proteinExistence type="predicted"/>